<protein>
    <recommendedName>
        <fullName evidence="1">Peptidase C14 caspase domain-containing protein</fullName>
    </recommendedName>
</protein>
<accession>A0ABM7PH84</accession>
<dbReference type="InterPro" id="IPR011600">
    <property type="entry name" value="Pept_C14_caspase"/>
</dbReference>
<feature type="domain" description="Peptidase C14 caspase" evidence="1">
    <location>
        <begin position="173"/>
        <end position="382"/>
    </location>
</feature>
<dbReference type="InterPro" id="IPR052039">
    <property type="entry name" value="Caspase-related_regulators"/>
</dbReference>
<dbReference type="Gene3D" id="3.40.50.1460">
    <property type="match status" value="1"/>
</dbReference>
<dbReference type="EMBL" id="AP024488">
    <property type="protein sequence ID" value="BCS96936.1"/>
    <property type="molecule type" value="Genomic_DNA"/>
</dbReference>
<dbReference type="RefSeq" id="WP_236888365.1">
    <property type="nucleotide sequence ID" value="NZ_AP024488.1"/>
</dbReference>
<dbReference type="PANTHER" id="PTHR22576:SF37">
    <property type="entry name" value="MUCOSA-ASSOCIATED LYMPHOID TISSUE LYMPHOMA TRANSLOCATION PROTEIN 1"/>
    <property type="match status" value="1"/>
</dbReference>
<gene>
    <name evidence="2" type="ORF">DSLASN_25680</name>
</gene>
<evidence type="ECO:0000313" key="3">
    <source>
        <dbReference type="Proteomes" id="UP001320148"/>
    </source>
</evidence>
<reference evidence="2 3" key="1">
    <citation type="submission" date="2021-02" db="EMBL/GenBank/DDBJ databases">
        <title>Complete genome of Desulfoluna sp. strain ASN36.</title>
        <authorList>
            <person name="Takahashi A."/>
            <person name="Kojima H."/>
            <person name="Fukui M."/>
        </authorList>
    </citation>
    <scope>NUCLEOTIDE SEQUENCE [LARGE SCALE GENOMIC DNA]</scope>
    <source>
        <strain evidence="2 3">ASN36</strain>
    </source>
</reference>
<dbReference type="InterPro" id="IPR029030">
    <property type="entry name" value="Caspase-like_dom_sf"/>
</dbReference>
<dbReference type="SUPFAM" id="SSF52129">
    <property type="entry name" value="Caspase-like"/>
    <property type="match status" value="1"/>
</dbReference>
<dbReference type="PANTHER" id="PTHR22576">
    <property type="entry name" value="MUCOSA ASSOCIATED LYMPHOID TISSUE LYMPHOMA TRANSLOCATION PROTEIN 1/PARACASPASE"/>
    <property type="match status" value="1"/>
</dbReference>
<evidence type="ECO:0000313" key="2">
    <source>
        <dbReference type="EMBL" id="BCS96936.1"/>
    </source>
</evidence>
<evidence type="ECO:0000259" key="1">
    <source>
        <dbReference type="Pfam" id="PF00656"/>
    </source>
</evidence>
<keyword evidence="3" id="KW-1185">Reference proteome</keyword>
<dbReference type="Proteomes" id="UP001320148">
    <property type="component" value="Chromosome"/>
</dbReference>
<dbReference type="Pfam" id="PF00656">
    <property type="entry name" value="Peptidase_C14"/>
    <property type="match status" value="1"/>
</dbReference>
<organism evidence="2 3">
    <name type="scientific">Desulfoluna limicola</name>
    <dbReference type="NCBI Taxonomy" id="2810562"/>
    <lineage>
        <taxon>Bacteria</taxon>
        <taxon>Pseudomonadati</taxon>
        <taxon>Thermodesulfobacteriota</taxon>
        <taxon>Desulfobacteria</taxon>
        <taxon>Desulfobacterales</taxon>
        <taxon>Desulfolunaceae</taxon>
        <taxon>Desulfoluna</taxon>
    </lineage>
</organism>
<name>A0ABM7PH84_9BACT</name>
<sequence>MNTIFSNYLDRARYFNNVLTYGARETSPEEKYLIVRPNITPKEAHEFNWWAAWPAIYPMPFYWPWQPKKGDVSVSMDCSVYTPAGERVADYEAYDSKPYSVTFYGFFNNGDAETSLGACYRSVFEQITDEMTSDKRILSLTRMSPKKNGGSPQPKIRVAEQPAIPAGDFGNYHALVIGIDSYPGLTNLKTAVNDARSVADILKQQYGFEVTLLTNPGRADIIASLSDLRHTLTPRDNLLIYYAGHGWLDKRADEGYWLPSDAKAGDESNWISNSTITSAIRANEAKHVLIVADSCYSGKLTRAIHINRKTQGYIQRLSEKKARIVMSSGGLEPVEDEGRQGHSVFAAAFIHMLENNNAVIEGTEAFAQIRHSVMLNADQTPEYGDVRKAGHEGGDFLFVSHNSRQVFDHEKRPPAARVAKPYSLKD</sequence>
<proteinExistence type="predicted"/>